<keyword evidence="2" id="KW-0805">Transcription regulation</keyword>
<sequence length="274" mass="31963">MLLHYSQQFPIISCYSHNSYRGPNTKGYIKFRTRYHENLRYLRALTIIHPKTKHEDLPLPDTVDHILATLTFLKSHSFSDTDIPRLNFLTPQLFSSAVAPADIAPVFRFLAAELPATASQSHGLILRCPKLLFSDVDLCLRPTLHFLRQIGVGELNRATNRNAHLLNTRVEKLHGKVRFLEEVGFTHEEAINVCARLPAIFGYDVENNLWPKFAYLVKEMKRELEELKRFPQYFGFSLEKRIVPRHLHLKRRGVIIPLNRMLMWADSKFYAKWN</sequence>
<dbReference type="PANTHER" id="PTHR13068">
    <property type="entry name" value="CGI-12 PROTEIN-RELATED"/>
    <property type="match status" value="1"/>
</dbReference>
<keyword evidence="2" id="KW-0804">Transcription</keyword>
<reference evidence="5" key="2">
    <citation type="submission" date="2025-08" db="UniProtKB">
        <authorList>
            <consortium name="RefSeq"/>
        </authorList>
    </citation>
    <scope>IDENTIFICATION</scope>
    <source>
        <tissue evidence="5">Young leaves</tissue>
    </source>
</reference>
<organism evidence="4 5">
    <name type="scientific">Abrus precatorius</name>
    <name type="common">Indian licorice</name>
    <name type="synonym">Glycine abrus</name>
    <dbReference type="NCBI Taxonomy" id="3816"/>
    <lineage>
        <taxon>Eukaryota</taxon>
        <taxon>Viridiplantae</taxon>
        <taxon>Streptophyta</taxon>
        <taxon>Embryophyta</taxon>
        <taxon>Tracheophyta</taxon>
        <taxon>Spermatophyta</taxon>
        <taxon>Magnoliopsida</taxon>
        <taxon>eudicotyledons</taxon>
        <taxon>Gunneridae</taxon>
        <taxon>Pentapetalae</taxon>
        <taxon>rosids</taxon>
        <taxon>fabids</taxon>
        <taxon>Fabales</taxon>
        <taxon>Fabaceae</taxon>
        <taxon>Papilionoideae</taxon>
        <taxon>50 kb inversion clade</taxon>
        <taxon>NPAAA clade</taxon>
        <taxon>indigoferoid/millettioid clade</taxon>
        <taxon>Abreae</taxon>
        <taxon>Abrus</taxon>
    </lineage>
</organism>
<evidence type="ECO:0000256" key="1">
    <source>
        <dbReference type="ARBA" id="ARBA00007692"/>
    </source>
</evidence>
<accession>A0A8B8L838</accession>
<dbReference type="RefSeq" id="XP_027352382.1">
    <property type="nucleotide sequence ID" value="XM_027496581.1"/>
</dbReference>
<dbReference type="Gene3D" id="1.25.70.10">
    <property type="entry name" value="Transcription termination factor 3, mitochondrial"/>
    <property type="match status" value="1"/>
</dbReference>
<reference evidence="4" key="1">
    <citation type="journal article" date="2019" name="Toxins">
        <title>Detection of Abrin-Like and Prepropulchellin-Like Toxin Genes and Transcripts Using Whole Genome Sequencing and Full-Length Transcript Sequencing of Abrus precatorius.</title>
        <authorList>
            <person name="Hovde B.T."/>
            <person name="Daligault H.E."/>
            <person name="Hanschen E.R."/>
            <person name="Kunde Y.A."/>
            <person name="Johnson M.B."/>
            <person name="Starkenburg S.R."/>
            <person name="Johnson S.L."/>
        </authorList>
    </citation>
    <scope>NUCLEOTIDE SEQUENCE [LARGE SCALE GENOMIC DNA]</scope>
</reference>
<keyword evidence="4" id="KW-1185">Reference proteome</keyword>
<dbReference type="GO" id="GO:0003676">
    <property type="term" value="F:nucleic acid binding"/>
    <property type="evidence" value="ECO:0007669"/>
    <property type="project" value="InterPro"/>
</dbReference>
<dbReference type="InterPro" id="IPR003690">
    <property type="entry name" value="MTERF"/>
</dbReference>
<keyword evidence="2" id="KW-0806">Transcription termination</keyword>
<keyword evidence="3" id="KW-0809">Transit peptide</keyword>
<protein>
    <submittedName>
        <fullName evidence="5">Transcription termination factor MTEF1, chloroplastic isoform X1</fullName>
    </submittedName>
</protein>
<dbReference type="Proteomes" id="UP000694853">
    <property type="component" value="Unplaced"/>
</dbReference>
<evidence type="ECO:0000313" key="4">
    <source>
        <dbReference type="Proteomes" id="UP000694853"/>
    </source>
</evidence>
<evidence type="ECO:0000313" key="5">
    <source>
        <dbReference type="RefSeq" id="XP_027352382.1"/>
    </source>
</evidence>
<evidence type="ECO:0000256" key="3">
    <source>
        <dbReference type="ARBA" id="ARBA00022946"/>
    </source>
</evidence>
<dbReference type="SMART" id="SM00733">
    <property type="entry name" value="Mterf"/>
    <property type="match status" value="4"/>
</dbReference>
<gene>
    <name evidence="5" type="primary">LOC113863136</name>
</gene>
<dbReference type="AlphaFoldDB" id="A0A8B8L838"/>
<dbReference type="InterPro" id="IPR038538">
    <property type="entry name" value="MTERF_sf"/>
</dbReference>
<dbReference type="GeneID" id="113863136"/>
<dbReference type="Pfam" id="PF02536">
    <property type="entry name" value="mTERF"/>
    <property type="match status" value="1"/>
</dbReference>
<dbReference type="PANTHER" id="PTHR13068:SF139">
    <property type="entry name" value="TRANSCRIPTION TERMINATION FACTOR MTEF1, CHLOROPLASTIC"/>
    <property type="match status" value="1"/>
</dbReference>
<dbReference type="OrthoDB" id="637682at2759"/>
<dbReference type="GO" id="GO:0006353">
    <property type="term" value="P:DNA-templated transcription termination"/>
    <property type="evidence" value="ECO:0007669"/>
    <property type="project" value="UniProtKB-KW"/>
</dbReference>
<name>A0A8B8L838_ABRPR</name>
<comment type="similarity">
    <text evidence="1">Belongs to the mTERF family.</text>
</comment>
<dbReference type="KEGG" id="aprc:113863136"/>
<evidence type="ECO:0000256" key="2">
    <source>
        <dbReference type="ARBA" id="ARBA00022472"/>
    </source>
</evidence>
<proteinExistence type="inferred from homology"/>